<dbReference type="AlphaFoldDB" id="A0A5J4Q826"/>
<gene>
    <name evidence="16" type="ORF">EZS27_032014</name>
</gene>
<dbReference type="PANTHER" id="PTHR14269:SF61">
    <property type="entry name" value="CDP-DIACYLGLYCEROL--SERINE O-PHOSPHATIDYLTRANSFERASE"/>
    <property type="match status" value="1"/>
</dbReference>
<dbReference type="GO" id="GO:0012505">
    <property type="term" value="C:endomembrane system"/>
    <property type="evidence" value="ECO:0007669"/>
    <property type="project" value="UniProtKB-SubCell"/>
</dbReference>
<dbReference type="Gene3D" id="1.20.120.1760">
    <property type="match status" value="1"/>
</dbReference>
<evidence type="ECO:0000256" key="11">
    <source>
        <dbReference type="ARBA" id="ARBA00023136"/>
    </source>
</evidence>
<dbReference type="InterPro" id="IPR050324">
    <property type="entry name" value="CDP-alcohol_PTase-I"/>
</dbReference>
<dbReference type="InterPro" id="IPR000462">
    <property type="entry name" value="CDP-OH_P_trans"/>
</dbReference>
<comment type="subcellular location">
    <subcellularLocation>
        <location evidence="2">Endomembrane system</location>
        <topology evidence="2">Multi-pass membrane protein</topology>
    </subcellularLocation>
</comment>
<feature type="transmembrane region" description="Helical" evidence="15">
    <location>
        <begin position="132"/>
        <end position="156"/>
    </location>
</feature>
<evidence type="ECO:0000256" key="6">
    <source>
        <dbReference type="ARBA" id="ARBA00022516"/>
    </source>
</evidence>
<evidence type="ECO:0000256" key="14">
    <source>
        <dbReference type="ARBA" id="ARBA00032361"/>
    </source>
</evidence>
<evidence type="ECO:0000256" key="2">
    <source>
        <dbReference type="ARBA" id="ARBA00004127"/>
    </source>
</evidence>
<reference evidence="16" key="1">
    <citation type="submission" date="2019-03" db="EMBL/GenBank/DDBJ databases">
        <title>Single cell metagenomics reveals metabolic interactions within the superorganism composed of flagellate Streblomastix strix and complex community of Bacteroidetes bacteria on its surface.</title>
        <authorList>
            <person name="Treitli S.C."/>
            <person name="Kolisko M."/>
            <person name="Husnik F."/>
            <person name="Keeling P."/>
            <person name="Hampl V."/>
        </authorList>
    </citation>
    <scope>NUCLEOTIDE SEQUENCE</scope>
    <source>
        <strain evidence="16">STM</strain>
    </source>
</reference>
<dbReference type="EC" id="2.7.8.8" evidence="4"/>
<evidence type="ECO:0000256" key="7">
    <source>
        <dbReference type="ARBA" id="ARBA00022679"/>
    </source>
</evidence>
<comment type="caution">
    <text evidence="16">The sequence shown here is derived from an EMBL/GenBank/DDBJ whole genome shotgun (WGS) entry which is preliminary data.</text>
</comment>
<evidence type="ECO:0000256" key="5">
    <source>
        <dbReference type="ARBA" id="ARBA00017171"/>
    </source>
</evidence>
<dbReference type="NCBIfam" id="TIGR00473">
    <property type="entry name" value="pssA"/>
    <property type="match status" value="1"/>
</dbReference>
<feature type="transmembrane region" description="Helical" evidence="15">
    <location>
        <begin position="103"/>
        <end position="120"/>
    </location>
</feature>
<evidence type="ECO:0000256" key="3">
    <source>
        <dbReference type="ARBA" id="ARBA00010441"/>
    </source>
</evidence>
<evidence type="ECO:0000256" key="10">
    <source>
        <dbReference type="ARBA" id="ARBA00023098"/>
    </source>
</evidence>
<sequence>MPNVIVRGIPNAVTCLNLFSGCIACVMAFEAKYEWAAIFIILSAIFDFFDGMLARLLKVYASIGKELDSLADDISFGMAPALILFSLLKEVLYPAYLLGLKDYIPYLAFLIAVFSALRLAKFNVDERQANSFVGLPTPANALFWASVAVGFHGFLVSPASNVLYLLVLVFLFSWLLVAEIPMFSLKFKNLSWKDNKVSFVFLAVCIPLLILLRTGGLAAIIGWYILLSLLTKKEQ</sequence>
<protein>
    <recommendedName>
        <fullName evidence="5">CDP-diacylglycerol--serine O-phosphatidyltransferase</fullName>
        <ecNumber evidence="4">2.7.8.8</ecNumber>
    </recommendedName>
    <alternativeName>
        <fullName evidence="14">Phosphatidylserine synthase</fullName>
    </alternativeName>
</protein>
<keyword evidence="7 16" id="KW-0808">Transferase</keyword>
<keyword evidence="11 15" id="KW-0472">Membrane</keyword>
<evidence type="ECO:0000256" key="12">
    <source>
        <dbReference type="ARBA" id="ARBA00023209"/>
    </source>
</evidence>
<name>A0A5J4Q826_9ZZZZ</name>
<feature type="transmembrane region" description="Helical" evidence="15">
    <location>
        <begin position="162"/>
        <end position="185"/>
    </location>
</feature>
<feature type="transmembrane region" description="Helical" evidence="15">
    <location>
        <begin position="69"/>
        <end position="88"/>
    </location>
</feature>
<dbReference type="InterPro" id="IPR048254">
    <property type="entry name" value="CDP_ALCOHOL_P_TRANSF_CS"/>
</dbReference>
<evidence type="ECO:0000256" key="8">
    <source>
        <dbReference type="ARBA" id="ARBA00022692"/>
    </source>
</evidence>
<feature type="transmembrane region" description="Helical" evidence="15">
    <location>
        <begin position="12"/>
        <end position="29"/>
    </location>
</feature>
<accession>A0A5J4Q826</accession>
<evidence type="ECO:0000256" key="1">
    <source>
        <dbReference type="ARBA" id="ARBA00000287"/>
    </source>
</evidence>
<comment type="catalytic activity">
    <reaction evidence="1">
        <text>a CDP-1,2-diacyl-sn-glycerol + L-serine = a 1,2-diacyl-sn-glycero-3-phospho-L-serine + CMP + H(+)</text>
        <dbReference type="Rhea" id="RHEA:16913"/>
        <dbReference type="ChEBI" id="CHEBI:15378"/>
        <dbReference type="ChEBI" id="CHEBI:33384"/>
        <dbReference type="ChEBI" id="CHEBI:57262"/>
        <dbReference type="ChEBI" id="CHEBI:58332"/>
        <dbReference type="ChEBI" id="CHEBI:60377"/>
        <dbReference type="EC" id="2.7.8.8"/>
    </reaction>
</comment>
<organism evidence="16">
    <name type="scientific">termite gut metagenome</name>
    <dbReference type="NCBI Taxonomy" id="433724"/>
    <lineage>
        <taxon>unclassified sequences</taxon>
        <taxon>metagenomes</taxon>
        <taxon>organismal metagenomes</taxon>
    </lineage>
</organism>
<evidence type="ECO:0000313" key="16">
    <source>
        <dbReference type="EMBL" id="KAA6317905.1"/>
    </source>
</evidence>
<dbReference type="InterPro" id="IPR043130">
    <property type="entry name" value="CDP-OH_PTrfase_TM_dom"/>
</dbReference>
<keyword evidence="12" id="KW-0594">Phospholipid biosynthesis</keyword>
<comment type="similarity">
    <text evidence="3">Belongs to the CDP-alcohol phosphatidyltransferase class-I family.</text>
</comment>
<dbReference type="Pfam" id="PF01066">
    <property type="entry name" value="CDP-OH_P_transf"/>
    <property type="match status" value="1"/>
</dbReference>
<dbReference type="InterPro" id="IPR004533">
    <property type="entry name" value="CDP-diaglyc--ser_O-PTrfase"/>
</dbReference>
<dbReference type="PROSITE" id="PS00379">
    <property type="entry name" value="CDP_ALCOHOL_P_TRANSF"/>
    <property type="match status" value="1"/>
</dbReference>
<feature type="transmembrane region" description="Helical" evidence="15">
    <location>
        <begin position="35"/>
        <end position="57"/>
    </location>
</feature>
<dbReference type="GO" id="GO:0016020">
    <property type="term" value="C:membrane"/>
    <property type="evidence" value="ECO:0007669"/>
    <property type="project" value="InterPro"/>
</dbReference>
<keyword evidence="13" id="KW-1208">Phospholipid metabolism</keyword>
<evidence type="ECO:0000256" key="15">
    <source>
        <dbReference type="SAM" id="Phobius"/>
    </source>
</evidence>
<dbReference type="GO" id="GO:0008654">
    <property type="term" value="P:phospholipid biosynthetic process"/>
    <property type="evidence" value="ECO:0007669"/>
    <property type="project" value="UniProtKB-KW"/>
</dbReference>
<dbReference type="EMBL" id="SNRY01004366">
    <property type="protein sequence ID" value="KAA6317905.1"/>
    <property type="molecule type" value="Genomic_DNA"/>
</dbReference>
<evidence type="ECO:0000256" key="9">
    <source>
        <dbReference type="ARBA" id="ARBA00022989"/>
    </source>
</evidence>
<dbReference type="PROSITE" id="PS51257">
    <property type="entry name" value="PROKAR_LIPOPROTEIN"/>
    <property type="match status" value="1"/>
</dbReference>
<keyword evidence="10" id="KW-0443">Lipid metabolism</keyword>
<evidence type="ECO:0000256" key="13">
    <source>
        <dbReference type="ARBA" id="ARBA00023264"/>
    </source>
</evidence>
<keyword evidence="6" id="KW-0444">Lipid biosynthesis</keyword>
<keyword evidence="8 15" id="KW-0812">Transmembrane</keyword>
<proteinExistence type="inferred from homology"/>
<dbReference type="PANTHER" id="PTHR14269">
    <property type="entry name" value="CDP-DIACYLGLYCEROL--GLYCEROL-3-PHOSPHATE 3-PHOSPHATIDYLTRANSFERASE-RELATED"/>
    <property type="match status" value="1"/>
</dbReference>
<keyword evidence="9 15" id="KW-1133">Transmembrane helix</keyword>
<feature type="transmembrane region" description="Helical" evidence="15">
    <location>
        <begin position="197"/>
        <end position="226"/>
    </location>
</feature>
<evidence type="ECO:0000256" key="4">
    <source>
        <dbReference type="ARBA" id="ARBA00013174"/>
    </source>
</evidence>
<dbReference type="GO" id="GO:0003882">
    <property type="term" value="F:CDP-diacylglycerol-serine O-phosphatidyltransferase activity"/>
    <property type="evidence" value="ECO:0007669"/>
    <property type="project" value="UniProtKB-EC"/>
</dbReference>